<dbReference type="Proteomes" id="UP001304650">
    <property type="component" value="Chromosome"/>
</dbReference>
<proteinExistence type="predicted"/>
<sequence>MQKNWQKPELETLDVGMTMAGEGGNDVDGFYIDCHFPFLHLTHDS</sequence>
<dbReference type="InterPro" id="IPR049825">
    <property type="entry name" value="Lasso_PadeA-like"/>
</dbReference>
<dbReference type="AlphaFoldDB" id="A0AA96LNJ5"/>
<evidence type="ECO:0000313" key="2">
    <source>
        <dbReference type="Proteomes" id="UP001304650"/>
    </source>
</evidence>
<dbReference type="KEGG" id="proo:MJB10_22340"/>
<name>A0AA96LNJ5_9BACL</name>
<accession>A0AA96LNJ5</accession>
<organism evidence="1 2">
    <name type="scientific">Paenibacillus roseopurpureus</name>
    <dbReference type="NCBI Taxonomy" id="2918901"/>
    <lineage>
        <taxon>Bacteria</taxon>
        <taxon>Bacillati</taxon>
        <taxon>Bacillota</taxon>
        <taxon>Bacilli</taxon>
        <taxon>Bacillales</taxon>
        <taxon>Paenibacillaceae</taxon>
        <taxon>Paenibacillus</taxon>
    </lineage>
</organism>
<keyword evidence="2" id="KW-1185">Reference proteome</keyword>
<gene>
    <name evidence="1" type="ORF">MJB10_22340</name>
</gene>
<reference evidence="1" key="1">
    <citation type="submission" date="2022-02" db="EMBL/GenBank/DDBJ databases">
        <title>Paenibacillus sp. MBLB1832 Whole Genome Shotgun Sequencing.</title>
        <authorList>
            <person name="Hwang C.Y."/>
            <person name="Cho E.-S."/>
            <person name="Seo M.-J."/>
        </authorList>
    </citation>
    <scope>NUCLEOTIDE SEQUENCE</scope>
    <source>
        <strain evidence="1">MBLB1832</strain>
    </source>
</reference>
<dbReference type="NCBIfam" id="NF033524">
    <property type="entry name" value="lasso_PadeA_fam"/>
    <property type="match status" value="1"/>
</dbReference>
<dbReference type="RefSeq" id="WP_314798646.1">
    <property type="nucleotide sequence ID" value="NZ_CP130319.1"/>
</dbReference>
<protein>
    <submittedName>
        <fullName evidence="1">Paeninodin family lasso peptide</fullName>
    </submittedName>
</protein>
<evidence type="ECO:0000313" key="1">
    <source>
        <dbReference type="EMBL" id="WNR43811.1"/>
    </source>
</evidence>
<dbReference type="EMBL" id="CP130319">
    <property type="protein sequence ID" value="WNR43811.1"/>
    <property type="molecule type" value="Genomic_DNA"/>
</dbReference>